<keyword evidence="2" id="KW-0472">Membrane</keyword>
<dbReference type="Proteomes" id="UP000245768">
    <property type="component" value="Unassembled WGS sequence"/>
</dbReference>
<keyword evidence="2" id="KW-1133">Transmembrane helix</keyword>
<accession>A0A316YT38</accession>
<feature type="region of interest" description="Disordered" evidence="1">
    <location>
        <begin position="129"/>
        <end position="149"/>
    </location>
</feature>
<evidence type="ECO:0000313" key="3">
    <source>
        <dbReference type="EMBL" id="PWN92720.1"/>
    </source>
</evidence>
<dbReference type="GeneID" id="37047360"/>
<keyword evidence="4" id="KW-1185">Reference proteome</keyword>
<organism evidence="3 4">
    <name type="scientific">Acaromyces ingoldii</name>
    <dbReference type="NCBI Taxonomy" id="215250"/>
    <lineage>
        <taxon>Eukaryota</taxon>
        <taxon>Fungi</taxon>
        <taxon>Dikarya</taxon>
        <taxon>Basidiomycota</taxon>
        <taxon>Ustilaginomycotina</taxon>
        <taxon>Exobasidiomycetes</taxon>
        <taxon>Exobasidiales</taxon>
        <taxon>Cryptobasidiaceae</taxon>
        <taxon>Acaromyces</taxon>
    </lineage>
</organism>
<reference evidence="3 4" key="1">
    <citation type="journal article" date="2018" name="Mol. Biol. Evol.">
        <title>Broad Genomic Sampling Reveals a Smut Pathogenic Ancestry of the Fungal Clade Ustilaginomycotina.</title>
        <authorList>
            <person name="Kijpornyongpan T."/>
            <person name="Mondo S.J."/>
            <person name="Barry K."/>
            <person name="Sandor L."/>
            <person name="Lee J."/>
            <person name="Lipzen A."/>
            <person name="Pangilinan J."/>
            <person name="LaButti K."/>
            <person name="Hainaut M."/>
            <person name="Henrissat B."/>
            <person name="Grigoriev I.V."/>
            <person name="Spatafora J.W."/>
            <person name="Aime M.C."/>
        </authorList>
    </citation>
    <scope>NUCLEOTIDE SEQUENCE [LARGE SCALE GENOMIC DNA]</scope>
    <source>
        <strain evidence="3 4">MCA 4198</strain>
    </source>
</reference>
<protein>
    <submittedName>
        <fullName evidence="3">Uncharacterized protein</fullName>
    </submittedName>
</protein>
<keyword evidence="2" id="KW-0812">Transmembrane</keyword>
<dbReference type="InParanoid" id="A0A316YT38"/>
<feature type="transmembrane region" description="Helical" evidence="2">
    <location>
        <begin position="157"/>
        <end position="177"/>
    </location>
</feature>
<dbReference type="EMBL" id="KZ819634">
    <property type="protein sequence ID" value="PWN92720.1"/>
    <property type="molecule type" value="Genomic_DNA"/>
</dbReference>
<feature type="transmembrane region" description="Helical" evidence="2">
    <location>
        <begin position="102"/>
        <end position="119"/>
    </location>
</feature>
<gene>
    <name evidence="3" type="ORF">FA10DRAFT_3374</name>
</gene>
<feature type="compositionally biased region" description="Low complexity" evidence="1">
    <location>
        <begin position="136"/>
        <end position="148"/>
    </location>
</feature>
<feature type="region of interest" description="Disordered" evidence="1">
    <location>
        <begin position="1"/>
        <end position="27"/>
    </location>
</feature>
<evidence type="ECO:0000313" key="4">
    <source>
        <dbReference type="Proteomes" id="UP000245768"/>
    </source>
</evidence>
<evidence type="ECO:0000256" key="1">
    <source>
        <dbReference type="SAM" id="MobiDB-lite"/>
    </source>
</evidence>
<proteinExistence type="predicted"/>
<sequence length="187" mass="21387">MRVAVAVHARQATPTRRDGVQTAGSPPGLDRKTTYVLLLEVEKWMFPSPFPLAGRACCVSPFGNYSDFIYRYPFSIHQHVLEGSAARPSAFPPARTAASQHFWIVDPFLFYFFLFVRLARLKFDQGRRPHGPRLGQTRQASRRTGATSSRRHMPFEWTYVVLFNFSVFACALAAGRAGRDWRQARYR</sequence>
<name>A0A316YT38_9BASI</name>
<evidence type="ECO:0000256" key="2">
    <source>
        <dbReference type="SAM" id="Phobius"/>
    </source>
</evidence>
<dbReference type="AlphaFoldDB" id="A0A316YT38"/>
<dbReference type="RefSeq" id="XP_025379918.1">
    <property type="nucleotide sequence ID" value="XM_025525444.1"/>
</dbReference>